<keyword evidence="1" id="KW-0973">c-di-GMP</keyword>
<dbReference type="InterPro" id="IPR012349">
    <property type="entry name" value="Split_barrel_FMN-bd"/>
</dbReference>
<evidence type="ECO:0008006" key="8">
    <source>
        <dbReference type="Google" id="ProtNLM"/>
    </source>
</evidence>
<dbReference type="SUPFAM" id="SSF141371">
    <property type="entry name" value="PilZ domain-like"/>
    <property type="match status" value="2"/>
</dbReference>
<dbReference type="AlphaFoldDB" id="A0A918KNQ3"/>
<dbReference type="GO" id="GO:0035438">
    <property type="term" value="F:cyclic-di-GMP binding"/>
    <property type="evidence" value="ECO:0007669"/>
    <property type="project" value="InterPro"/>
</dbReference>
<protein>
    <recommendedName>
        <fullName evidence="8">C-di-GMP-binding flagellar brake protein YcgR, contains PilZNR and PilZ domains</fullName>
    </recommendedName>
</protein>
<dbReference type="Proteomes" id="UP000626148">
    <property type="component" value="Unassembled WGS sequence"/>
</dbReference>
<sequence>MASVEFSKLRLPVGFNLKLEVEGDEGKRYNSHLLGYIPGRSVMVTTPMLSENRPLLIRKEQALVVRFFSNKSACAFRSQVTHLCTYPIHYLHLQWPGRVEAGEVRNAERVLANLQVSIVNQSDSDIERGFGAIVDLSTTGARLETLQPMGQPGDVLLLNGKVTVGHVTRVISIEAQIRAELDRFELNNSIAAYGIEFKFVSDIDFLALQAYVNAQIARGAER</sequence>
<dbReference type="Pfam" id="PF07238">
    <property type="entry name" value="PilZ"/>
    <property type="match status" value="1"/>
</dbReference>
<dbReference type="Gene3D" id="2.30.110.10">
    <property type="entry name" value="Electron Transport, Fmn-binding Protein, Chain A"/>
    <property type="match status" value="1"/>
</dbReference>
<keyword evidence="2" id="KW-0547">Nucleotide-binding</keyword>
<reference evidence="6" key="1">
    <citation type="journal article" date="2014" name="Int. J. Syst. Evol. Microbiol.">
        <title>Complete genome sequence of Corynebacterium casei LMG S-19264T (=DSM 44701T), isolated from a smear-ripened cheese.</title>
        <authorList>
            <consortium name="US DOE Joint Genome Institute (JGI-PGF)"/>
            <person name="Walter F."/>
            <person name="Albersmeier A."/>
            <person name="Kalinowski J."/>
            <person name="Ruckert C."/>
        </authorList>
    </citation>
    <scope>NUCLEOTIDE SEQUENCE</scope>
    <source>
        <strain evidence="6">KCTC 22169</strain>
    </source>
</reference>
<evidence type="ECO:0000256" key="2">
    <source>
        <dbReference type="ARBA" id="ARBA00022741"/>
    </source>
</evidence>
<dbReference type="InterPro" id="IPR009926">
    <property type="entry name" value="T3SS_YcgR_PilZN"/>
</dbReference>
<dbReference type="InterPro" id="IPR009875">
    <property type="entry name" value="PilZ_domain"/>
</dbReference>
<proteinExistence type="predicted"/>
<evidence type="ECO:0000256" key="1">
    <source>
        <dbReference type="ARBA" id="ARBA00022636"/>
    </source>
</evidence>
<evidence type="ECO:0000313" key="6">
    <source>
        <dbReference type="EMBL" id="GGX70013.1"/>
    </source>
</evidence>
<feature type="domain" description="PilZ" evidence="4">
    <location>
        <begin position="104"/>
        <end position="213"/>
    </location>
</feature>
<name>A0A918KNQ3_9GAMM</name>
<dbReference type="Pfam" id="PF12945">
    <property type="entry name" value="PilZNR"/>
    <property type="match status" value="1"/>
</dbReference>
<keyword evidence="7" id="KW-1185">Reference proteome</keyword>
<gene>
    <name evidence="6" type="ORF">GCM10007392_42020</name>
</gene>
<comment type="caution">
    <text evidence="6">The sequence shown here is derived from an EMBL/GenBank/DDBJ whole genome shotgun (WGS) entry which is preliminary data.</text>
</comment>
<feature type="domain" description="Type III secretion system flagellar brake protein YcgR PilZN" evidence="5">
    <location>
        <begin position="13"/>
        <end position="96"/>
    </location>
</feature>
<reference evidence="6" key="2">
    <citation type="submission" date="2020-09" db="EMBL/GenBank/DDBJ databases">
        <authorList>
            <person name="Sun Q."/>
            <person name="Kim S."/>
        </authorList>
    </citation>
    <scope>NUCLEOTIDE SEQUENCE</scope>
    <source>
        <strain evidence="6">KCTC 22169</strain>
    </source>
</reference>
<dbReference type="EMBL" id="BMXR01000013">
    <property type="protein sequence ID" value="GGX70013.1"/>
    <property type="molecule type" value="Genomic_DNA"/>
</dbReference>
<keyword evidence="3" id="KW-0975">Bacterial flagellum</keyword>
<organism evidence="6 7">
    <name type="scientific">Saccharospirillum salsuginis</name>
    <dbReference type="NCBI Taxonomy" id="418750"/>
    <lineage>
        <taxon>Bacteria</taxon>
        <taxon>Pseudomonadati</taxon>
        <taxon>Pseudomonadota</taxon>
        <taxon>Gammaproteobacteria</taxon>
        <taxon>Oceanospirillales</taxon>
        <taxon>Saccharospirillaceae</taxon>
        <taxon>Saccharospirillum</taxon>
    </lineage>
</organism>
<accession>A0A918KNQ3</accession>
<evidence type="ECO:0000259" key="5">
    <source>
        <dbReference type="Pfam" id="PF12945"/>
    </source>
</evidence>
<dbReference type="Gene3D" id="2.40.10.220">
    <property type="entry name" value="predicted glycosyltransferase like domains"/>
    <property type="match status" value="1"/>
</dbReference>
<evidence type="ECO:0000256" key="3">
    <source>
        <dbReference type="ARBA" id="ARBA00023143"/>
    </source>
</evidence>
<evidence type="ECO:0000313" key="7">
    <source>
        <dbReference type="Proteomes" id="UP000626148"/>
    </source>
</evidence>
<dbReference type="RefSeq" id="WP_189612460.1">
    <property type="nucleotide sequence ID" value="NZ_BMXR01000013.1"/>
</dbReference>
<evidence type="ECO:0000259" key="4">
    <source>
        <dbReference type="Pfam" id="PF07238"/>
    </source>
</evidence>